<dbReference type="SUPFAM" id="SSF50985">
    <property type="entry name" value="RCC1/BLIP-II"/>
    <property type="match status" value="1"/>
</dbReference>
<dbReference type="VEuPathDB" id="AmoebaDB:FDP41_007781"/>
<dbReference type="Gene3D" id="2.130.10.30">
    <property type="entry name" value="Regulator of chromosome condensation 1/beta-lactamase-inhibitor protein II"/>
    <property type="match status" value="1"/>
</dbReference>
<dbReference type="AlphaFoldDB" id="A0A6A5C7X1"/>
<dbReference type="InterPro" id="IPR009091">
    <property type="entry name" value="RCC1/BLIP-II"/>
</dbReference>
<feature type="compositionally biased region" description="Basic and acidic residues" evidence="1">
    <location>
        <begin position="52"/>
        <end position="69"/>
    </location>
</feature>
<evidence type="ECO:0000313" key="3">
    <source>
        <dbReference type="Proteomes" id="UP000444721"/>
    </source>
</evidence>
<accession>A0A6A5C7X1</accession>
<evidence type="ECO:0000256" key="1">
    <source>
        <dbReference type="SAM" id="MobiDB-lite"/>
    </source>
</evidence>
<gene>
    <name evidence="2" type="ORF">FDP41_007781</name>
</gene>
<comment type="caution">
    <text evidence="2">The sequence shown here is derived from an EMBL/GenBank/DDBJ whole genome shotgun (WGS) entry which is preliminary data.</text>
</comment>
<dbReference type="Proteomes" id="UP000444721">
    <property type="component" value="Unassembled WGS sequence"/>
</dbReference>
<dbReference type="OrthoDB" id="10527962at2759"/>
<sequence length="465" mass="53619">MIRKRQDKNQQETYSSSDSDLSSERERIPQNYHSRSPNCDEYSSLSDDDDGEKDHYSTPPRDTHSESPKSKKLKTFHHGSTTSCSSDSNTVFYEEVYPSKNSHPFQSSQDEDKKEEKTLVPDRVETSPFYIEWISLSSNKNSYQSKISYFANFTLKNEVCENMYTIVVDGRRAHKNEKQQQIKYVFYFGSLLVVVNEELEIFAAKMPSSEIVIKPPPAMSRPMTKAEIYLCNDELNYSQHSNLSCLNEIVQIRNTSGGVYVVTKRKVFHASVHRQCPYKMDETTFRLSFTACVCDIDEDDYFINAEASSIDHLIFLTKNNFIYSTGWNSHGMLGNGTTQSKYNIVSKVRNTPHERNDAVRMKQTLTMPQHIGQFYPATATIVYSLLNGKILTFREINFEFDRNELAYHETELGTCDHRCFNSFVHTSRNVILFHVGTICAKEAFTLLYNMAKLEKFTDVVVNSRD</sequence>
<dbReference type="GeneID" id="68114999"/>
<feature type="compositionally biased region" description="Polar residues" evidence="1">
    <location>
        <begin position="31"/>
        <end position="45"/>
    </location>
</feature>
<feature type="region of interest" description="Disordered" evidence="1">
    <location>
        <begin position="1"/>
        <end position="86"/>
    </location>
</feature>
<organism evidence="2 3">
    <name type="scientific">Naegleria fowleri</name>
    <name type="common">Brain eating amoeba</name>
    <dbReference type="NCBI Taxonomy" id="5763"/>
    <lineage>
        <taxon>Eukaryota</taxon>
        <taxon>Discoba</taxon>
        <taxon>Heterolobosea</taxon>
        <taxon>Tetramitia</taxon>
        <taxon>Eutetramitia</taxon>
        <taxon>Vahlkampfiidae</taxon>
        <taxon>Naegleria</taxon>
    </lineage>
</organism>
<evidence type="ECO:0000313" key="2">
    <source>
        <dbReference type="EMBL" id="KAF0983866.1"/>
    </source>
</evidence>
<reference evidence="2 3" key="1">
    <citation type="journal article" date="2019" name="Sci. Rep.">
        <title>Nanopore sequencing improves the draft genome of the human pathogenic amoeba Naegleria fowleri.</title>
        <authorList>
            <person name="Liechti N."/>
            <person name="Schurch N."/>
            <person name="Bruggmann R."/>
            <person name="Wittwer M."/>
        </authorList>
    </citation>
    <scope>NUCLEOTIDE SEQUENCE [LARGE SCALE GENOMIC DNA]</scope>
    <source>
        <strain evidence="2 3">ATCC 30894</strain>
    </source>
</reference>
<name>A0A6A5C7X1_NAEFO</name>
<protein>
    <submittedName>
        <fullName evidence="2">Uncharacterized protein</fullName>
    </submittedName>
</protein>
<dbReference type="VEuPathDB" id="AmoebaDB:NfTy_005870"/>
<dbReference type="VEuPathDB" id="AmoebaDB:NF0018610"/>
<dbReference type="EMBL" id="VFQX01000004">
    <property type="protein sequence ID" value="KAF0983866.1"/>
    <property type="molecule type" value="Genomic_DNA"/>
</dbReference>
<feature type="compositionally biased region" description="Basic and acidic residues" evidence="1">
    <location>
        <begin position="110"/>
        <end position="119"/>
    </location>
</feature>
<dbReference type="RefSeq" id="XP_044568579.1">
    <property type="nucleotide sequence ID" value="XM_044711563.1"/>
</dbReference>
<feature type="region of interest" description="Disordered" evidence="1">
    <location>
        <begin position="100"/>
        <end position="119"/>
    </location>
</feature>
<proteinExistence type="predicted"/>
<keyword evidence="3" id="KW-1185">Reference proteome</keyword>